<organism evidence="1 2">
    <name type="scientific">Nephila pilipes</name>
    <name type="common">Giant wood spider</name>
    <name type="synonym">Nephila maculata</name>
    <dbReference type="NCBI Taxonomy" id="299642"/>
    <lineage>
        <taxon>Eukaryota</taxon>
        <taxon>Metazoa</taxon>
        <taxon>Ecdysozoa</taxon>
        <taxon>Arthropoda</taxon>
        <taxon>Chelicerata</taxon>
        <taxon>Arachnida</taxon>
        <taxon>Araneae</taxon>
        <taxon>Araneomorphae</taxon>
        <taxon>Entelegynae</taxon>
        <taxon>Araneoidea</taxon>
        <taxon>Nephilidae</taxon>
        <taxon>Nephila</taxon>
    </lineage>
</organism>
<proteinExistence type="predicted"/>
<evidence type="ECO:0000313" key="1">
    <source>
        <dbReference type="EMBL" id="GFU48183.1"/>
    </source>
</evidence>
<gene>
    <name evidence="1" type="ORF">NPIL_85911</name>
</gene>
<accession>A0A8X6ULF4</accession>
<comment type="caution">
    <text evidence="1">The sequence shown here is derived from an EMBL/GenBank/DDBJ whole genome shotgun (WGS) entry which is preliminary data.</text>
</comment>
<dbReference type="AlphaFoldDB" id="A0A8X6ULF4"/>
<dbReference type="Proteomes" id="UP000887013">
    <property type="component" value="Unassembled WGS sequence"/>
</dbReference>
<evidence type="ECO:0000313" key="2">
    <source>
        <dbReference type="Proteomes" id="UP000887013"/>
    </source>
</evidence>
<dbReference type="OrthoDB" id="8065943at2759"/>
<dbReference type="EMBL" id="BMAW01086640">
    <property type="protein sequence ID" value="GFU48183.1"/>
    <property type="molecule type" value="Genomic_DNA"/>
</dbReference>
<protein>
    <submittedName>
        <fullName evidence="1">Uncharacterized protein</fullName>
    </submittedName>
</protein>
<keyword evidence="2" id="KW-1185">Reference proteome</keyword>
<sequence length="104" mass="12037">MNIISYKKDTYSFGSQLNPVTQSLDVMVINLQIEDAFRKIFVLFVPDTIQPVDLFGEFLDLPYFAYAKTGEILHIRYVEDFPFINLGCIEVTPCVELKARKYSM</sequence>
<reference evidence="1" key="1">
    <citation type="submission" date="2020-08" db="EMBL/GenBank/DDBJ databases">
        <title>Multicomponent nature underlies the extraordinary mechanical properties of spider dragline silk.</title>
        <authorList>
            <person name="Kono N."/>
            <person name="Nakamura H."/>
            <person name="Mori M."/>
            <person name="Yoshida Y."/>
            <person name="Ohtoshi R."/>
            <person name="Malay A.D."/>
            <person name="Moran D.A.P."/>
            <person name="Tomita M."/>
            <person name="Numata K."/>
            <person name="Arakawa K."/>
        </authorList>
    </citation>
    <scope>NUCLEOTIDE SEQUENCE</scope>
</reference>
<name>A0A8X6ULF4_NEPPI</name>